<protein>
    <submittedName>
        <fullName evidence="1">Uncharacterized protein</fullName>
    </submittedName>
</protein>
<dbReference type="AlphaFoldDB" id="A0A918YQ94"/>
<reference evidence="1" key="2">
    <citation type="submission" date="2020-09" db="EMBL/GenBank/DDBJ databases">
        <authorList>
            <person name="Sun Q."/>
            <person name="Ohkuma M."/>
        </authorList>
    </citation>
    <scope>NUCLEOTIDE SEQUENCE</scope>
    <source>
        <strain evidence="1">JCM 4714</strain>
    </source>
</reference>
<reference evidence="1" key="1">
    <citation type="journal article" date="2014" name="Int. J. Syst. Evol. Microbiol.">
        <title>Complete genome sequence of Corynebacterium casei LMG S-19264T (=DSM 44701T), isolated from a smear-ripened cheese.</title>
        <authorList>
            <consortium name="US DOE Joint Genome Institute (JGI-PGF)"/>
            <person name="Walter F."/>
            <person name="Albersmeier A."/>
            <person name="Kalinowski J."/>
            <person name="Ruckert C."/>
        </authorList>
    </citation>
    <scope>NUCLEOTIDE SEQUENCE</scope>
    <source>
        <strain evidence="1">JCM 4714</strain>
    </source>
</reference>
<dbReference type="RefSeq" id="WP_189957581.1">
    <property type="nucleotide sequence ID" value="NZ_BMVG01000026.1"/>
</dbReference>
<dbReference type="EMBL" id="BMVG01000026">
    <property type="protein sequence ID" value="GHE11065.1"/>
    <property type="molecule type" value="Genomic_DNA"/>
</dbReference>
<name>A0A918YQ94_9ACTN</name>
<evidence type="ECO:0000313" key="2">
    <source>
        <dbReference type="Proteomes" id="UP000655443"/>
    </source>
</evidence>
<accession>A0A918YQ94</accession>
<organism evidence="1 2">
    <name type="scientific">Streptomyces alanosinicus</name>
    <dbReference type="NCBI Taxonomy" id="68171"/>
    <lineage>
        <taxon>Bacteria</taxon>
        <taxon>Bacillati</taxon>
        <taxon>Actinomycetota</taxon>
        <taxon>Actinomycetes</taxon>
        <taxon>Kitasatosporales</taxon>
        <taxon>Streptomycetaceae</taxon>
        <taxon>Streptomyces</taxon>
    </lineage>
</organism>
<keyword evidence="2" id="KW-1185">Reference proteome</keyword>
<evidence type="ECO:0000313" key="1">
    <source>
        <dbReference type="EMBL" id="GHE11065.1"/>
    </source>
</evidence>
<gene>
    <name evidence="1" type="ORF">GCM10010339_69380</name>
</gene>
<comment type="caution">
    <text evidence="1">The sequence shown here is derived from an EMBL/GenBank/DDBJ whole genome shotgun (WGS) entry which is preliminary data.</text>
</comment>
<dbReference type="Proteomes" id="UP000655443">
    <property type="component" value="Unassembled WGS sequence"/>
</dbReference>
<sequence length="72" mass="8299">MSQHPVDWSPPRFRRTQHTATRVPQWRAWYEHGDVSLQDIADREGTSLATIRLALIKNGVAMRFSKAQATRP</sequence>
<proteinExistence type="predicted"/>